<dbReference type="AlphaFoldDB" id="J9FRQ4"/>
<dbReference type="Pfam" id="PF05494">
    <property type="entry name" value="MlaC"/>
    <property type="match status" value="1"/>
</dbReference>
<proteinExistence type="predicted"/>
<dbReference type="InterPro" id="IPR042245">
    <property type="entry name" value="Tgt2/MlaC_sf"/>
</dbReference>
<name>J9FRQ4_9ZZZZ</name>
<sequence length="169" mass="19438">MRRRSLIQGVLGSIGLMMTAFPIQAEELQDPYDWVVSVSNGVLDAIRADARLQQGNQDALQELVDKHIMPNVDFPMITRMTVGPRWRQATKEERLRLQNGFEKLLMRVYSGALKTVKDNVCELRPTRNRRVSDELVVRTLLKSTGAPDIALDYRIYRNKQQNAWKIVDV</sequence>
<dbReference type="InterPro" id="IPR008869">
    <property type="entry name" value="MlaC/ttg2D"/>
</dbReference>
<organism evidence="1">
    <name type="scientific">gut metagenome</name>
    <dbReference type="NCBI Taxonomy" id="749906"/>
    <lineage>
        <taxon>unclassified sequences</taxon>
        <taxon>metagenomes</taxon>
        <taxon>organismal metagenomes</taxon>
    </lineage>
</organism>
<dbReference type="EMBL" id="AMCI01004903">
    <property type="protein sequence ID" value="EJW97173.1"/>
    <property type="molecule type" value="Genomic_DNA"/>
</dbReference>
<protein>
    <submittedName>
        <fullName evidence="1">Toluene tolerance</fullName>
    </submittedName>
</protein>
<evidence type="ECO:0000313" key="1">
    <source>
        <dbReference type="EMBL" id="EJW97173.1"/>
    </source>
</evidence>
<accession>J9FRQ4</accession>
<comment type="caution">
    <text evidence="1">The sequence shown here is derived from an EMBL/GenBank/DDBJ whole genome shotgun (WGS) entry which is preliminary data.</text>
</comment>
<reference evidence="1" key="1">
    <citation type="journal article" date="2012" name="PLoS ONE">
        <title>Gene sets for utilization of primary and secondary nutrition supplies in the distal gut of endangered iberian lynx.</title>
        <authorList>
            <person name="Alcaide M."/>
            <person name="Messina E."/>
            <person name="Richter M."/>
            <person name="Bargiela R."/>
            <person name="Peplies J."/>
            <person name="Huws S.A."/>
            <person name="Newbold C.J."/>
            <person name="Golyshin P.N."/>
            <person name="Simon M.A."/>
            <person name="Lopez G."/>
            <person name="Yakimov M.M."/>
            <person name="Ferrer M."/>
        </authorList>
    </citation>
    <scope>NUCLEOTIDE SEQUENCE</scope>
</reference>
<dbReference type="PANTHER" id="PTHR36573:SF1">
    <property type="entry name" value="INTERMEMBRANE PHOSPHOLIPID TRANSPORT SYSTEM BINDING PROTEIN MLAC"/>
    <property type="match status" value="1"/>
</dbReference>
<feature type="non-terminal residue" evidence="1">
    <location>
        <position position="169"/>
    </location>
</feature>
<dbReference type="PANTHER" id="PTHR36573">
    <property type="entry name" value="INTERMEMBRANE PHOSPHOLIPID TRANSPORT SYSTEM BINDING PROTEIN MLAC"/>
    <property type="match status" value="1"/>
</dbReference>
<dbReference type="Gene3D" id="3.10.450.710">
    <property type="entry name" value="Tgt2/MlaC"/>
    <property type="match status" value="1"/>
</dbReference>
<gene>
    <name evidence="1" type="ORF">EVA_14719</name>
</gene>